<dbReference type="PRINTS" id="PR00723">
    <property type="entry name" value="SUBTILISIN"/>
</dbReference>
<dbReference type="PANTHER" id="PTHR42884:SF23">
    <property type="entry name" value="FURIN-LIKE PROTEASE 2"/>
    <property type="match status" value="1"/>
</dbReference>
<dbReference type="GO" id="GO:0000139">
    <property type="term" value="C:Golgi membrane"/>
    <property type="evidence" value="ECO:0007669"/>
    <property type="project" value="TreeGrafter"/>
</dbReference>
<dbReference type="GO" id="GO:0004252">
    <property type="term" value="F:serine-type endopeptidase activity"/>
    <property type="evidence" value="ECO:0007669"/>
    <property type="project" value="InterPro"/>
</dbReference>
<comment type="similarity">
    <text evidence="5">Belongs to the peptidase S8 family.</text>
</comment>
<evidence type="ECO:0000256" key="2">
    <source>
        <dbReference type="ARBA" id="ARBA00022801"/>
    </source>
</evidence>
<gene>
    <name evidence="8" type="ORF">AGLY_005055</name>
</gene>
<dbReference type="Pfam" id="PF00082">
    <property type="entry name" value="Peptidase_S8"/>
    <property type="match status" value="1"/>
</dbReference>
<evidence type="ECO:0000313" key="8">
    <source>
        <dbReference type="EMBL" id="KAE9539803.1"/>
    </source>
</evidence>
<keyword evidence="3" id="KW-0720">Serine protease</keyword>
<feature type="domain" description="Peptidase S8/S53" evidence="7">
    <location>
        <begin position="103"/>
        <end position="278"/>
    </location>
</feature>
<dbReference type="Gene3D" id="3.40.50.200">
    <property type="entry name" value="Peptidase S8/S53 domain"/>
    <property type="match status" value="1"/>
</dbReference>
<reference evidence="8 9" key="1">
    <citation type="submission" date="2019-08" db="EMBL/GenBank/DDBJ databases">
        <title>The genome of the soybean aphid Biotype 1, its phylome, world population structure and adaptation to the North American continent.</title>
        <authorList>
            <person name="Giordano R."/>
            <person name="Donthu R.K."/>
            <person name="Hernandez A.G."/>
            <person name="Wright C.L."/>
            <person name="Zimin A.V."/>
        </authorList>
    </citation>
    <scope>NUCLEOTIDE SEQUENCE [LARGE SCALE GENOMIC DNA]</scope>
    <source>
        <tissue evidence="8">Whole aphids</tissue>
    </source>
</reference>
<keyword evidence="1" id="KW-0645">Protease</keyword>
<dbReference type="PANTHER" id="PTHR42884">
    <property type="entry name" value="PROPROTEIN CONVERTASE SUBTILISIN/KEXIN-RELATED"/>
    <property type="match status" value="1"/>
</dbReference>
<dbReference type="EMBL" id="VYZN01000014">
    <property type="protein sequence ID" value="KAE9539803.1"/>
    <property type="molecule type" value="Genomic_DNA"/>
</dbReference>
<accession>A0A6G0TY24</accession>
<dbReference type="OrthoDB" id="300641at2759"/>
<dbReference type="InterPro" id="IPR023827">
    <property type="entry name" value="Peptidase_S8_Asp-AS"/>
</dbReference>
<comment type="caution">
    <text evidence="8">The sequence shown here is derived from an EMBL/GenBank/DDBJ whole genome shotgun (WGS) entry which is preliminary data.</text>
</comment>
<evidence type="ECO:0000256" key="6">
    <source>
        <dbReference type="SAM" id="MobiDB-lite"/>
    </source>
</evidence>
<keyword evidence="4" id="KW-1015">Disulfide bond</keyword>
<name>A0A6G0TY24_APHGL</name>
<dbReference type="PROSITE" id="PS00137">
    <property type="entry name" value="SUBTILASE_HIS"/>
    <property type="match status" value="1"/>
</dbReference>
<organism evidence="8 9">
    <name type="scientific">Aphis glycines</name>
    <name type="common">Soybean aphid</name>
    <dbReference type="NCBI Taxonomy" id="307491"/>
    <lineage>
        <taxon>Eukaryota</taxon>
        <taxon>Metazoa</taxon>
        <taxon>Ecdysozoa</taxon>
        <taxon>Arthropoda</taxon>
        <taxon>Hexapoda</taxon>
        <taxon>Insecta</taxon>
        <taxon>Pterygota</taxon>
        <taxon>Neoptera</taxon>
        <taxon>Paraneoptera</taxon>
        <taxon>Hemiptera</taxon>
        <taxon>Sternorrhyncha</taxon>
        <taxon>Aphidomorpha</taxon>
        <taxon>Aphidoidea</taxon>
        <taxon>Aphididae</taxon>
        <taxon>Aphidini</taxon>
        <taxon>Aphis</taxon>
        <taxon>Aphis</taxon>
    </lineage>
</organism>
<sequence length="281" mass="30289">MFIFATAVHWVQQQHEKKRRKRDFPGPNLPATVFAGSTDFYQQQTSGGPLSQLTQGQAFRRLGNSVHNVFPDPLFKEQWYLNGGALDGFDMNMGPAWQKGYTGKNVVVSILDDGIQTNHPDLAHNYDPSASTDINDNDDDPMPRDNGDNKHGTRCAGEVAAIAFNQYCGIGVAYNASIGGVRMLDGTVNDAVEARALGLNINHIDIYSASWGPEDDGKTVDGPGPLARRAFIYGVTSGRHGKGSIFVWASGNGGRHTDSCNCDGYTNSIFTLSISSATQGG</sequence>
<dbReference type="CDD" id="cd04059">
    <property type="entry name" value="Peptidases_S8_Protein_convertases_Kexins_Furin-like"/>
    <property type="match status" value="1"/>
</dbReference>
<dbReference type="GO" id="GO:0016485">
    <property type="term" value="P:protein processing"/>
    <property type="evidence" value="ECO:0007669"/>
    <property type="project" value="TreeGrafter"/>
</dbReference>
<dbReference type="PROSITE" id="PS51892">
    <property type="entry name" value="SUBTILASE"/>
    <property type="match status" value="1"/>
</dbReference>
<dbReference type="InterPro" id="IPR036852">
    <property type="entry name" value="Peptidase_S8/S53_dom_sf"/>
</dbReference>
<dbReference type="InterPro" id="IPR034182">
    <property type="entry name" value="Kexin/furin"/>
</dbReference>
<dbReference type="AlphaFoldDB" id="A0A6G0TY24"/>
<evidence type="ECO:0000256" key="4">
    <source>
        <dbReference type="ARBA" id="ARBA00023157"/>
    </source>
</evidence>
<dbReference type="Proteomes" id="UP000475862">
    <property type="component" value="Unassembled WGS sequence"/>
</dbReference>
<dbReference type="GO" id="GO:0005802">
    <property type="term" value="C:trans-Golgi network"/>
    <property type="evidence" value="ECO:0007669"/>
    <property type="project" value="TreeGrafter"/>
</dbReference>
<comment type="caution">
    <text evidence="5">Lacks conserved residue(s) required for the propagation of feature annotation.</text>
</comment>
<feature type="compositionally biased region" description="Basic and acidic residues" evidence="6">
    <location>
        <begin position="141"/>
        <end position="151"/>
    </location>
</feature>
<evidence type="ECO:0000313" key="9">
    <source>
        <dbReference type="Proteomes" id="UP000475862"/>
    </source>
</evidence>
<keyword evidence="9" id="KW-1185">Reference proteome</keyword>
<evidence type="ECO:0000256" key="1">
    <source>
        <dbReference type="ARBA" id="ARBA00022670"/>
    </source>
</evidence>
<protein>
    <recommendedName>
        <fullName evidence="7">Peptidase S8/S53 domain-containing protein</fullName>
    </recommendedName>
</protein>
<dbReference type="InterPro" id="IPR022398">
    <property type="entry name" value="Peptidase_S8_His-AS"/>
</dbReference>
<evidence type="ECO:0000256" key="5">
    <source>
        <dbReference type="PROSITE-ProRule" id="PRU01240"/>
    </source>
</evidence>
<dbReference type="SUPFAM" id="SSF52743">
    <property type="entry name" value="Subtilisin-like"/>
    <property type="match status" value="1"/>
</dbReference>
<keyword evidence="2" id="KW-0378">Hydrolase</keyword>
<dbReference type="InterPro" id="IPR015500">
    <property type="entry name" value="Peptidase_S8_subtilisin-rel"/>
</dbReference>
<feature type="region of interest" description="Disordered" evidence="6">
    <location>
        <begin position="119"/>
        <end position="151"/>
    </location>
</feature>
<proteinExistence type="inferred from homology"/>
<dbReference type="PROSITE" id="PS00136">
    <property type="entry name" value="SUBTILASE_ASP"/>
    <property type="match status" value="1"/>
</dbReference>
<evidence type="ECO:0000259" key="7">
    <source>
        <dbReference type="Pfam" id="PF00082"/>
    </source>
</evidence>
<evidence type="ECO:0000256" key="3">
    <source>
        <dbReference type="ARBA" id="ARBA00022825"/>
    </source>
</evidence>
<dbReference type="InterPro" id="IPR000209">
    <property type="entry name" value="Peptidase_S8/S53_dom"/>
</dbReference>